<gene>
    <name evidence="5" type="ORF">OCOJLMKI_2122</name>
</gene>
<dbReference type="PANTHER" id="PTHR32089:SF112">
    <property type="entry name" value="LYSOZYME-LIKE PROTEIN-RELATED"/>
    <property type="match status" value="1"/>
</dbReference>
<dbReference type="Proteomes" id="UP001055125">
    <property type="component" value="Unassembled WGS sequence"/>
</dbReference>
<evidence type="ECO:0000259" key="4">
    <source>
        <dbReference type="PROSITE" id="PS50111"/>
    </source>
</evidence>
<keyword evidence="1 2" id="KW-0807">Transducer</keyword>
<dbReference type="InterPro" id="IPR004089">
    <property type="entry name" value="MCPsignal_dom"/>
</dbReference>
<dbReference type="Gene3D" id="3.30.450.20">
    <property type="entry name" value="PAS domain"/>
    <property type="match status" value="1"/>
</dbReference>
<feature type="domain" description="Methyl-accepting transducer" evidence="4">
    <location>
        <begin position="46"/>
        <end position="118"/>
    </location>
</feature>
<evidence type="ECO:0000313" key="6">
    <source>
        <dbReference type="Proteomes" id="UP001055125"/>
    </source>
</evidence>
<organism evidence="5 6">
    <name type="scientific">Methylobacterium iners</name>
    <dbReference type="NCBI Taxonomy" id="418707"/>
    <lineage>
        <taxon>Bacteria</taxon>
        <taxon>Pseudomonadati</taxon>
        <taxon>Pseudomonadota</taxon>
        <taxon>Alphaproteobacteria</taxon>
        <taxon>Hyphomicrobiales</taxon>
        <taxon>Methylobacteriaceae</taxon>
        <taxon>Methylobacterium</taxon>
    </lineage>
</organism>
<keyword evidence="6" id="KW-1185">Reference proteome</keyword>
<comment type="caution">
    <text evidence="5">The sequence shown here is derived from an EMBL/GenBank/DDBJ whole genome shotgun (WGS) entry which is preliminary data.</text>
</comment>
<sequence>MQVVTSKTGIKSSSSRVDTTGGTGLKAIADEIAQLKRVSADKSRRIQGITGQVKILALNALIEAARAGELGRGFSVVAQEVRSIGAEVEAVARALEAEVSDRIAELQGRVQAFSDSSQNDRMIDLALNAVELIDRNLYERTCDVRWWATDTAIVDCAAEPTLERTAYANQRLGVILGAYTVYLDLWLCDLGGRIIAHGRPDRYPGLIGQNVSGEIWFRQAAALANGDAYIAADVAVQSALGGAQVATYCASIRAGGATSGKPLGVLAIHFDWEPQARAIVEGVRVAHENRGRTRVLLVDSHRRVLAACDGRGILTETLTFDPGSRASGADRDAQSGIVTAFHRTPGYETYRGLGWYGAIVQEPA</sequence>
<reference evidence="5" key="2">
    <citation type="submission" date="2021-08" db="EMBL/GenBank/DDBJ databases">
        <authorList>
            <person name="Tani A."/>
            <person name="Ola A."/>
            <person name="Ogura Y."/>
            <person name="Katsura K."/>
            <person name="Hayashi T."/>
        </authorList>
    </citation>
    <scope>NUCLEOTIDE SEQUENCE</scope>
    <source>
        <strain evidence="5">DSM 19015</strain>
    </source>
</reference>
<dbReference type="SUPFAM" id="SSF58104">
    <property type="entry name" value="Methyl-accepting chemotaxis protein (MCP) signaling domain"/>
    <property type="match status" value="1"/>
</dbReference>
<protein>
    <recommendedName>
        <fullName evidence="4">Methyl-accepting transducer domain-containing protein</fullName>
    </recommendedName>
</protein>
<dbReference type="PROSITE" id="PS50111">
    <property type="entry name" value="CHEMOTAXIS_TRANSDUC_2"/>
    <property type="match status" value="1"/>
</dbReference>
<feature type="region of interest" description="Disordered" evidence="3">
    <location>
        <begin position="1"/>
        <end position="20"/>
    </location>
</feature>
<evidence type="ECO:0000256" key="3">
    <source>
        <dbReference type="SAM" id="MobiDB-lite"/>
    </source>
</evidence>
<dbReference type="PANTHER" id="PTHR32089">
    <property type="entry name" value="METHYL-ACCEPTING CHEMOTAXIS PROTEIN MCPB"/>
    <property type="match status" value="1"/>
</dbReference>
<proteinExistence type="predicted"/>
<reference evidence="5" key="1">
    <citation type="journal article" date="2021" name="Front. Microbiol.">
        <title>Comprehensive Comparative Genomics and Phenotyping of Methylobacterium Species.</title>
        <authorList>
            <person name="Alessa O."/>
            <person name="Ogura Y."/>
            <person name="Fujitani Y."/>
            <person name="Takami H."/>
            <person name="Hayashi T."/>
            <person name="Sahin N."/>
            <person name="Tani A."/>
        </authorList>
    </citation>
    <scope>NUCLEOTIDE SEQUENCE</scope>
    <source>
        <strain evidence="5">DSM 19015</strain>
    </source>
</reference>
<dbReference type="Pfam" id="PF00015">
    <property type="entry name" value="MCPsignal"/>
    <property type="match status" value="1"/>
</dbReference>
<evidence type="ECO:0000256" key="1">
    <source>
        <dbReference type="ARBA" id="ARBA00023224"/>
    </source>
</evidence>
<dbReference type="EMBL" id="BPQP01000030">
    <property type="protein sequence ID" value="GJD94915.1"/>
    <property type="molecule type" value="Genomic_DNA"/>
</dbReference>
<accession>A0ABQ4RWZ1</accession>
<evidence type="ECO:0000313" key="5">
    <source>
        <dbReference type="EMBL" id="GJD94915.1"/>
    </source>
</evidence>
<evidence type="ECO:0000256" key="2">
    <source>
        <dbReference type="PROSITE-ProRule" id="PRU00284"/>
    </source>
</evidence>
<dbReference type="Gene3D" id="1.10.287.950">
    <property type="entry name" value="Methyl-accepting chemotaxis protein"/>
    <property type="match status" value="1"/>
</dbReference>
<name>A0ABQ4RWZ1_9HYPH</name>